<dbReference type="GO" id="GO:0006417">
    <property type="term" value="P:regulation of translation"/>
    <property type="evidence" value="ECO:0007669"/>
    <property type="project" value="TreeGrafter"/>
</dbReference>
<evidence type="ECO:0000256" key="2">
    <source>
        <dbReference type="ARBA" id="ARBA00022475"/>
    </source>
</evidence>
<name>H0R0M4_9ACTN</name>
<evidence type="ECO:0000256" key="5">
    <source>
        <dbReference type="ARBA" id="ARBA00023015"/>
    </source>
</evidence>
<dbReference type="InterPro" id="IPR051474">
    <property type="entry name" value="Anti-sigma-K/W_factor"/>
</dbReference>
<keyword evidence="6 10" id="KW-0472">Membrane</keyword>
<evidence type="ECO:0000313" key="13">
    <source>
        <dbReference type="Proteomes" id="UP000035034"/>
    </source>
</evidence>
<dbReference type="OrthoDB" id="153510at2"/>
<feature type="domain" description="Anti-sigma K factor RskA C-terminal" evidence="11">
    <location>
        <begin position="97"/>
        <end position="232"/>
    </location>
</feature>
<evidence type="ECO:0000256" key="8">
    <source>
        <dbReference type="ARBA" id="ARBA00029829"/>
    </source>
</evidence>
<dbReference type="GO" id="GO:0005886">
    <property type="term" value="C:plasma membrane"/>
    <property type="evidence" value="ECO:0007669"/>
    <property type="project" value="UniProtKB-SubCell"/>
</dbReference>
<comment type="subcellular location">
    <subcellularLocation>
        <location evidence="1">Cell membrane</location>
        <topology evidence="1">Single-pass membrane protein</topology>
    </subcellularLocation>
</comment>
<dbReference type="RefSeq" id="WP_007317961.1">
    <property type="nucleotide sequence ID" value="NZ_BAEH01000060.1"/>
</dbReference>
<proteinExistence type="predicted"/>
<dbReference type="InterPro" id="IPR041916">
    <property type="entry name" value="Anti_sigma_zinc_sf"/>
</dbReference>
<dbReference type="EMBL" id="BAEH01000060">
    <property type="protein sequence ID" value="GAB18625.1"/>
    <property type="molecule type" value="Genomic_DNA"/>
</dbReference>
<keyword evidence="3 10" id="KW-0812">Transmembrane</keyword>
<organism evidence="12 13">
    <name type="scientific">Gordonia effusa NBRC 100432</name>
    <dbReference type="NCBI Taxonomy" id="1077974"/>
    <lineage>
        <taxon>Bacteria</taxon>
        <taxon>Bacillati</taxon>
        <taxon>Actinomycetota</taxon>
        <taxon>Actinomycetes</taxon>
        <taxon>Mycobacteriales</taxon>
        <taxon>Gordoniaceae</taxon>
        <taxon>Gordonia</taxon>
    </lineage>
</organism>
<evidence type="ECO:0000256" key="9">
    <source>
        <dbReference type="ARBA" id="ARBA00030803"/>
    </source>
</evidence>
<dbReference type="InterPro" id="IPR018764">
    <property type="entry name" value="RskA_C"/>
</dbReference>
<dbReference type="AlphaFoldDB" id="H0R0M4"/>
<dbReference type="GO" id="GO:0016989">
    <property type="term" value="F:sigma factor antagonist activity"/>
    <property type="evidence" value="ECO:0007669"/>
    <property type="project" value="TreeGrafter"/>
</dbReference>
<reference evidence="12 13" key="1">
    <citation type="submission" date="2011-12" db="EMBL/GenBank/DDBJ databases">
        <title>Whole genome shotgun sequence of Gordonia effusa NBRC 100432.</title>
        <authorList>
            <person name="Yoshida I."/>
            <person name="Takarada H."/>
            <person name="Hosoyama A."/>
            <person name="Tsuchikane K."/>
            <person name="Katsumata H."/>
            <person name="Yamazaki S."/>
            <person name="Fujita N."/>
        </authorList>
    </citation>
    <scope>NUCLEOTIDE SEQUENCE [LARGE SCALE GENOMIC DNA]</scope>
    <source>
        <strain evidence="12 13">NBRC 100432</strain>
    </source>
</reference>
<keyword evidence="5" id="KW-0805">Transcription regulation</keyword>
<dbReference type="Gene3D" id="1.10.10.1320">
    <property type="entry name" value="Anti-sigma factor, zinc-finger domain"/>
    <property type="match status" value="1"/>
</dbReference>
<evidence type="ECO:0000256" key="7">
    <source>
        <dbReference type="ARBA" id="ARBA00023163"/>
    </source>
</evidence>
<dbReference type="STRING" id="1077974.GOEFS_060_00180"/>
<evidence type="ECO:0000256" key="4">
    <source>
        <dbReference type="ARBA" id="ARBA00022989"/>
    </source>
</evidence>
<gene>
    <name evidence="12" type="primary">rskA</name>
    <name evidence="12" type="ORF">GOEFS_060_00180</name>
</gene>
<evidence type="ECO:0000259" key="11">
    <source>
        <dbReference type="Pfam" id="PF10099"/>
    </source>
</evidence>
<feature type="transmembrane region" description="Helical" evidence="10">
    <location>
        <begin position="96"/>
        <end position="116"/>
    </location>
</feature>
<keyword evidence="13" id="KW-1185">Reference proteome</keyword>
<keyword evidence="4 10" id="KW-1133">Transmembrane helix</keyword>
<evidence type="ECO:0000256" key="1">
    <source>
        <dbReference type="ARBA" id="ARBA00004162"/>
    </source>
</evidence>
<dbReference type="Pfam" id="PF10099">
    <property type="entry name" value="RskA_C"/>
    <property type="match status" value="1"/>
</dbReference>
<comment type="caution">
    <text evidence="12">The sequence shown here is derived from an EMBL/GenBank/DDBJ whole genome shotgun (WGS) entry which is preliminary data.</text>
</comment>
<dbReference type="PANTHER" id="PTHR37461">
    <property type="entry name" value="ANTI-SIGMA-K FACTOR RSKA"/>
    <property type="match status" value="1"/>
</dbReference>
<evidence type="ECO:0000313" key="12">
    <source>
        <dbReference type="EMBL" id="GAB18625.1"/>
    </source>
</evidence>
<sequence length="241" mass="25284">MADEHEEYAGFAELYVVDGLPHDERVAFEEHLRACPICAEDIAGLRETVAALSVPGATLPTGVRERVMAAVDAESEARSSGGVVELTTRRRRTQTWLAAACAVVVAFGAAVVIWQVTDTTTSEPPVANPPMVQSVLTAPDMTKASGALEKGTVAAMYAPSQRATVVATESLPAIPSNMMYQVWITVGGKKKSAGMVPGGQPDKTMVVMTDMERPTTVGLSVEPAAGSSQPTSPLVVDFPVS</sequence>
<accession>H0R0M4</accession>
<dbReference type="PANTHER" id="PTHR37461:SF1">
    <property type="entry name" value="ANTI-SIGMA-K FACTOR RSKA"/>
    <property type="match status" value="1"/>
</dbReference>
<keyword evidence="2" id="KW-1003">Cell membrane</keyword>
<keyword evidence="7" id="KW-0804">Transcription</keyword>
<dbReference type="eggNOG" id="COG5343">
    <property type="taxonomic scope" value="Bacteria"/>
</dbReference>
<evidence type="ECO:0000256" key="3">
    <source>
        <dbReference type="ARBA" id="ARBA00022692"/>
    </source>
</evidence>
<evidence type="ECO:0000256" key="10">
    <source>
        <dbReference type="SAM" id="Phobius"/>
    </source>
</evidence>
<protein>
    <recommendedName>
        <fullName evidence="9">Regulator of SigK</fullName>
    </recommendedName>
    <alternativeName>
        <fullName evidence="8">Sigma-K anti-sigma factor RskA</fullName>
    </alternativeName>
</protein>
<dbReference type="Proteomes" id="UP000035034">
    <property type="component" value="Unassembled WGS sequence"/>
</dbReference>
<evidence type="ECO:0000256" key="6">
    <source>
        <dbReference type="ARBA" id="ARBA00023136"/>
    </source>
</evidence>